<dbReference type="SUPFAM" id="SSF50998">
    <property type="entry name" value="Quinoprotein alcohol dehydrogenase-like"/>
    <property type="match status" value="1"/>
</dbReference>
<accession>A0A3N0E3U6</accession>
<feature type="signal peptide" evidence="1">
    <location>
        <begin position="1"/>
        <end position="28"/>
    </location>
</feature>
<dbReference type="OrthoDB" id="3416463at2"/>
<dbReference type="InterPro" id="IPR015943">
    <property type="entry name" value="WD40/YVTN_repeat-like_dom_sf"/>
</dbReference>
<organism evidence="2 3">
    <name type="scientific">Halostreptopolyspora alba</name>
    <dbReference type="NCBI Taxonomy" id="2487137"/>
    <lineage>
        <taxon>Bacteria</taxon>
        <taxon>Bacillati</taxon>
        <taxon>Actinomycetota</taxon>
        <taxon>Actinomycetes</taxon>
        <taxon>Streptosporangiales</taxon>
        <taxon>Nocardiopsidaceae</taxon>
        <taxon>Halostreptopolyspora</taxon>
    </lineage>
</organism>
<protein>
    <recommendedName>
        <fullName evidence="4">PQQ-binding-like beta-propeller repeat protein</fullName>
    </recommendedName>
</protein>
<evidence type="ECO:0008006" key="4">
    <source>
        <dbReference type="Google" id="ProtNLM"/>
    </source>
</evidence>
<evidence type="ECO:0000313" key="2">
    <source>
        <dbReference type="EMBL" id="RNL82525.1"/>
    </source>
</evidence>
<feature type="chain" id="PRO_5017956908" description="PQQ-binding-like beta-propeller repeat protein" evidence="1">
    <location>
        <begin position="29"/>
        <end position="414"/>
    </location>
</feature>
<dbReference type="Proteomes" id="UP000269198">
    <property type="component" value="Unassembled WGS sequence"/>
</dbReference>
<dbReference type="PROSITE" id="PS51257">
    <property type="entry name" value="PROKAR_LIPOPROTEIN"/>
    <property type="match status" value="1"/>
</dbReference>
<reference evidence="2 3" key="1">
    <citation type="submission" date="2018-11" db="EMBL/GenBank/DDBJ databases">
        <title>The genome draft of YIM 96095.</title>
        <authorList>
            <person name="Tang S.-K."/>
            <person name="Chunyu W.-X."/>
            <person name="Feng Y.-Z."/>
        </authorList>
    </citation>
    <scope>NUCLEOTIDE SEQUENCE [LARGE SCALE GENOMIC DNA]</scope>
    <source>
        <strain evidence="2 3">YIM 96095</strain>
    </source>
</reference>
<proteinExistence type="predicted"/>
<sequence>MKNTKTHLKPKKLAALIISILACTAVIAVEVSLRNVDREHTTTAGDPGSHLITSSVVLEEARASLEEEDPGSVEEVLPSIGGAIVVLDDGVAAVDPDTGKQRWSYRLPGTEVAAGITPLDTTDPDEDTTQRVVLTYNTPSLLGGTRGHTVSLSVYTGQKAHSSTHPVRDAPNERVRLLTKETWVIPRDNRTLEAFSLEHGQPSWEYQAPQGCRIDMPTTKNTVSGVATMQSQVIAAWHCPGEQRAQAVSLDSVTGEQEWVDTNVAWDREGTPQVRTMDTTDLATTEPPHAAHAIVQGDLDHYYRLLDEDGKFVSRGIWSEIEGLDEYVPAPATGPPDPTDQADVVVGHSDELRYALSLYVINEFLDRGMLDPDDIYEDTWVEGPDGERQLMKNRQGRMIGTNLIHQALEDDDQD</sequence>
<keyword evidence="1" id="KW-0732">Signal</keyword>
<dbReference type="AlphaFoldDB" id="A0A3N0E3U6"/>
<evidence type="ECO:0000313" key="3">
    <source>
        <dbReference type="Proteomes" id="UP000269198"/>
    </source>
</evidence>
<evidence type="ECO:0000256" key="1">
    <source>
        <dbReference type="SAM" id="SignalP"/>
    </source>
</evidence>
<gene>
    <name evidence="2" type="ORF">EFW17_18760</name>
</gene>
<dbReference type="Gene3D" id="2.130.10.10">
    <property type="entry name" value="YVTN repeat-like/Quinoprotein amine dehydrogenase"/>
    <property type="match status" value="1"/>
</dbReference>
<comment type="caution">
    <text evidence="2">The sequence shown here is derived from an EMBL/GenBank/DDBJ whole genome shotgun (WGS) entry which is preliminary data.</text>
</comment>
<dbReference type="InterPro" id="IPR011047">
    <property type="entry name" value="Quinoprotein_ADH-like_sf"/>
</dbReference>
<dbReference type="EMBL" id="RJMB01000022">
    <property type="protein sequence ID" value="RNL82525.1"/>
    <property type="molecule type" value="Genomic_DNA"/>
</dbReference>
<keyword evidence="3" id="KW-1185">Reference proteome</keyword>
<name>A0A3N0E3U6_9ACTN</name>